<accession>A0A1V6LRC7</accession>
<dbReference type="InterPro" id="IPR013762">
    <property type="entry name" value="Integrase-like_cat_sf"/>
</dbReference>
<evidence type="ECO:0000313" key="3">
    <source>
        <dbReference type="Proteomes" id="UP000191680"/>
    </source>
</evidence>
<dbReference type="EMBL" id="MTBC01000006">
    <property type="protein sequence ID" value="OQD42516.1"/>
    <property type="molecule type" value="Genomic_DNA"/>
</dbReference>
<dbReference type="SUPFAM" id="SSF56349">
    <property type="entry name" value="DNA breaking-rejoining enzymes"/>
    <property type="match status" value="1"/>
</dbReference>
<keyword evidence="3" id="KW-1185">Reference proteome</keyword>
<evidence type="ECO:0000256" key="1">
    <source>
        <dbReference type="ARBA" id="ARBA00023172"/>
    </source>
</evidence>
<name>A0A1V6LRC7_9FLAO</name>
<dbReference type="Gene3D" id="1.10.443.10">
    <property type="entry name" value="Intergrase catalytic core"/>
    <property type="match status" value="1"/>
</dbReference>
<sequence>MANNIRDVRSFTDEVKTTYLNWDDIKKLEDITLDDAQLDIARDWLLIGCSIGQRAGDLMQLSKDNFLVDDNLNFIELIQQKTNTHVIVWLDDDVQKILDKYDNDFPPIFSEVLSSNLAIFNRKIKEVCRLAGINNMIEGAKMNPQTNRKEVGIYYKYELVTSYICRRSFATNRYGLVPTEYIIMRRDIRRKVSF</sequence>
<keyword evidence="1" id="KW-0233">DNA recombination</keyword>
<dbReference type="GO" id="GO:0003677">
    <property type="term" value="F:DNA binding"/>
    <property type="evidence" value="ECO:0007669"/>
    <property type="project" value="InterPro"/>
</dbReference>
<gene>
    <name evidence="2" type="ORF">BUL40_10370</name>
</gene>
<proteinExistence type="predicted"/>
<dbReference type="InterPro" id="IPR011010">
    <property type="entry name" value="DNA_brk_join_enz"/>
</dbReference>
<dbReference type="Proteomes" id="UP000191680">
    <property type="component" value="Unassembled WGS sequence"/>
</dbReference>
<dbReference type="GO" id="GO:0015074">
    <property type="term" value="P:DNA integration"/>
    <property type="evidence" value="ECO:0007669"/>
    <property type="project" value="InterPro"/>
</dbReference>
<protein>
    <submittedName>
        <fullName evidence="2">Uncharacterized protein</fullName>
    </submittedName>
</protein>
<organism evidence="2 3">
    <name type="scientific">Croceivirga radicis</name>
    <dbReference type="NCBI Taxonomy" id="1929488"/>
    <lineage>
        <taxon>Bacteria</taxon>
        <taxon>Pseudomonadati</taxon>
        <taxon>Bacteroidota</taxon>
        <taxon>Flavobacteriia</taxon>
        <taxon>Flavobacteriales</taxon>
        <taxon>Flavobacteriaceae</taxon>
        <taxon>Croceivirga</taxon>
    </lineage>
</organism>
<evidence type="ECO:0000313" key="2">
    <source>
        <dbReference type="EMBL" id="OQD42516.1"/>
    </source>
</evidence>
<dbReference type="AlphaFoldDB" id="A0A1V6LRC7"/>
<comment type="caution">
    <text evidence="2">The sequence shown here is derived from an EMBL/GenBank/DDBJ whole genome shotgun (WGS) entry which is preliminary data.</text>
</comment>
<dbReference type="RefSeq" id="WP_080319203.1">
    <property type="nucleotide sequence ID" value="NZ_MTBC01000006.1"/>
</dbReference>
<reference evidence="2 3" key="1">
    <citation type="submission" date="2016-12" db="EMBL/GenBank/DDBJ databases">
        <authorList>
            <person name="Song W.-J."/>
            <person name="Kurnit D.M."/>
        </authorList>
    </citation>
    <scope>NUCLEOTIDE SEQUENCE [LARGE SCALE GENOMIC DNA]</scope>
    <source>
        <strain evidence="2 3">HSG9</strain>
    </source>
</reference>
<dbReference type="OrthoDB" id="1493636at2"/>
<dbReference type="GO" id="GO:0006310">
    <property type="term" value="P:DNA recombination"/>
    <property type="evidence" value="ECO:0007669"/>
    <property type="project" value="UniProtKB-KW"/>
</dbReference>